<feature type="compositionally biased region" description="Acidic residues" evidence="2">
    <location>
        <begin position="309"/>
        <end position="331"/>
    </location>
</feature>
<dbReference type="AlphaFoldDB" id="A0AAV2LVU0"/>
<keyword evidence="3" id="KW-0472">Membrane</keyword>
<dbReference type="PANTHER" id="PTHR35846">
    <property type="entry name" value="PROTEIN CBG05131"/>
    <property type="match status" value="1"/>
</dbReference>
<keyword evidence="3" id="KW-0812">Transmembrane</keyword>
<dbReference type="Gene3D" id="1.10.287.620">
    <property type="entry name" value="Helix Hairpins"/>
    <property type="match status" value="1"/>
</dbReference>
<feature type="compositionally biased region" description="Polar residues" evidence="2">
    <location>
        <begin position="125"/>
        <end position="308"/>
    </location>
</feature>
<evidence type="ECO:0000259" key="4">
    <source>
        <dbReference type="PROSITE" id="PS51262"/>
    </source>
</evidence>
<evidence type="ECO:0000313" key="5">
    <source>
        <dbReference type="EMBL" id="CAL1605167.1"/>
    </source>
</evidence>
<feature type="domain" description="COS" evidence="4">
    <location>
        <begin position="60"/>
        <end position="118"/>
    </location>
</feature>
<feature type="compositionally biased region" description="Polar residues" evidence="2">
    <location>
        <begin position="332"/>
        <end position="343"/>
    </location>
</feature>
<gene>
    <name evidence="5" type="ORF">KC01_LOCUS32586</name>
</gene>
<evidence type="ECO:0000256" key="3">
    <source>
        <dbReference type="SAM" id="Phobius"/>
    </source>
</evidence>
<dbReference type="PANTHER" id="PTHR35846:SF1">
    <property type="entry name" value="PLASMODIUM RESA N-TERMINAL DOMAIN-CONTAINING PROTEIN"/>
    <property type="match status" value="1"/>
</dbReference>
<dbReference type="SUPFAM" id="SSF57997">
    <property type="entry name" value="Tropomyosin"/>
    <property type="match status" value="1"/>
</dbReference>
<feature type="transmembrane region" description="Helical" evidence="3">
    <location>
        <begin position="435"/>
        <end position="458"/>
    </location>
</feature>
<keyword evidence="3" id="KW-1133">Transmembrane helix</keyword>
<reference evidence="5 6" key="1">
    <citation type="submission" date="2024-04" db="EMBL/GenBank/DDBJ databases">
        <authorList>
            <person name="Waldvogel A.-M."/>
            <person name="Schoenle A."/>
        </authorList>
    </citation>
    <scope>NUCLEOTIDE SEQUENCE [LARGE SCALE GENOMIC DNA]</scope>
</reference>
<protein>
    <recommendedName>
        <fullName evidence="4">COS domain-containing protein</fullName>
    </recommendedName>
</protein>
<keyword evidence="1" id="KW-0175">Coiled coil</keyword>
<dbReference type="EMBL" id="OZ035827">
    <property type="protein sequence ID" value="CAL1605167.1"/>
    <property type="molecule type" value="Genomic_DNA"/>
</dbReference>
<feature type="region of interest" description="Disordered" evidence="2">
    <location>
        <begin position="125"/>
        <end position="379"/>
    </location>
</feature>
<feature type="compositionally biased region" description="Basic and acidic residues" evidence="2">
    <location>
        <begin position="358"/>
        <end position="375"/>
    </location>
</feature>
<proteinExistence type="predicted"/>
<name>A0AAV2LVU0_KNICA</name>
<evidence type="ECO:0000256" key="2">
    <source>
        <dbReference type="SAM" id="MobiDB-lite"/>
    </source>
</evidence>
<organism evidence="5 6">
    <name type="scientific">Knipowitschia caucasica</name>
    <name type="common">Caucasian dwarf goby</name>
    <name type="synonym">Pomatoschistus caucasicus</name>
    <dbReference type="NCBI Taxonomy" id="637954"/>
    <lineage>
        <taxon>Eukaryota</taxon>
        <taxon>Metazoa</taxon>
        <taxon>Chordata</taxon>
        <taxon>Craniata</taxon>
        <taxon>Vertebrata</taxon>
        <taxon>Euteleostomi</taxon>
        <taxon>Actinopterygii</taxon>
        <taxon>Neopterygii</taxon>
        <taxon>Teleostei</taxon>
        <taxon>Neoteleostei</taxon>
        <taxon>Acanthomorphata</taxon>
        <taxon>Gobiaria</taxon>
        <taxon>Gobiiformes</taxon>
        <taxon>Gobioidei</taxon>
        <taxon>Gobiidae</taxon>
        <taxon>Gobiinae</taxon>
        <taxon>Knipowitschia</taxon>
    </lineage>
</organism>
<dbReference type="Gene3D" id="1.20.5.170">
    <property type="match status" value="1"/>
</dbReference>
<keyword evidence="6" id="KW-1185">Reference proteome</keyword>
<evidence type="ECO:0000313" key="6">
    <source>
        <dbReference type="Proteomes" id="UP001497482"/>
    </source>
</evidence>
<sequence>MVCEQLEQVQSSLKERRKSMTEVISAEEEEKTGRAKALMQRYRDTVAANEKLLERATATMEDADSVAFVQSSADVLDKVRAAVASCPSETLDPEDESLSHYQYDFSRQYRVLVTLDFQTGQNTLDSGQNTLDSGQNTLDSGQNTLDSGQNTLDSGQNTLDSGQNTLDSGQNTLDSGQNTLDSGQNTLDSGQNTLDSGQNTLDSGQNTLDSGQNTLDSGQNTLDSGQNTLDSGQNTLDSGQNTLDSGRNTLDSGQNTLDSGQNTLDLGQNTLDSGQNTLDSGQNTLDSGQNTLDSGQNTLDSGQNTLDSAEQDVPEEAEVESEAEDPEDTDPVESNVSHTQTVNDCPLIQPPAVPLLQRDGDTEGGREELGGRDSQEDVDSVGNVENIDCAEFVDRCHMETVTRQRRPELMDTHQSPAASVAETDEGMSTLQAVTLLFYLVAFLVILQRFWVYVGRYILI</sequence>
<evidence type="ECO:0000256" key="1">
    <source>
        <dbReference type="ARBA" id="ARBA00023054"/>
    </source>
</evidence>
<dbReference type="PROSITE" id="PS51262">
    <property type="entry name" value="COS"/>
    <property type="match status" value="1"/>
</dbReference>
<accession>A0AAV2LVU0</accession>
<dbReference type="Proteomes" id="UP001497482">
    <property type="component" value="Chromosome 5"/>
</dbReference>
<dbReference type="InterPro" id="IPR017903">
    <property type="entry name" value="COS_domain"/>
</dbReference>